<dbReference type="RefSeq" id="WP_013644518.1">
    <property type="nucleotide sequence ID" value="NC_015216.1"/>
</dbReference>
<evidence type="ECO:0000313" key="2">
    <source>
        <dbReference type="Proteomes" id="UP000007490"/>
    </source>
</evidence>
<accession>F0TC16</accession>
<dbReference type="OrthoDB" id="7466at2157"/>
<dbReference type="GeneID" id="10277367"/>
<dbReference type="InterPro" id="IPR029058">
    <property type="entry name" value="AB_hydrolase_fold"/>
</dbReference>
<dbReference type="Proteomes" id="UP000007490">
    <property type="component" value="Chromosome"/>
</dbReference>
<sequence>MGFADYIKANEEVHKAGSEVKYLFCEKEGADKLIVTFPGFTNSGKFKYRYVRTLQDVNAHRLFLLDEFGVRGCYLLGHHRSFKIETVVMSLITSMLKKYGLKIDDVILQGSSKGGWMALYYGIKYRFGHVIAGGPQTKMGDFLIKEDVEIQPDEKIHVFSKVRVADYIAGGHEHGDLTYLNNLLYEQLYRDPEDFPMIYIHVGKGDSHFENHIKPFVTQLDINNIKYELDIQEYHEHNDLGIFYPKFLLKTLQTIDDKLIPQRMKI</sequence>
<dbReference type="Gene3D" id="3.40.50.1820">
    <property type="entry name" value="alpha/beta hydrolase"/>
    <property type="match status" value="1"/>
</dbReference>
<dbReference type="HOGENOM" id="CLU_071230_0_0_2"/>
<organism evidence="1 2">
    <name type="scientific">Methanobacterium lacus (strain AL-21)</name>
    <dbReference type="NCBI Taxonomy" id="877455"/>
    <lineage>
        <taxon>Archaea</taxon>
        <taxon>Methanobacteriati</taxon>
        <taxon>Methanobacteriota</taxon>
        <taxon>Methanomada group</taxon>
        <taxon>Methanobacteria</taxon>
        <taxon>Methanobacteriales</taxon>
        <taxon>Methanobacteriaceae</taxon>
        <taxon>Methanobacterium</taxon>
    </lineage>
</organism>
<dbReference type="SUPFAM" id="SSF53474">
    <property type="entry name" value="alpha/beta-Hydrolases"/>
    <property type="match status" value="1"/>
</dbReference>
<dbReference type="ESTHER" id="metla-f0tc16">
    <property type="family name" value="Asp2"/>
</dbReference>
<name>F0TC16_METLA</name>
<reference evidence="2" key="1">
    <citation type="submission" date="2011-02" db="EMBL/GenBank/DDBJ databases">
        <title>Complete sequence of Methanobacterium sp. AL-21.</title>
        <authorList>
            <consortium name="US DOE Joint Genome Institute"/>
            <person name="Lucas S."/>
            <person name="Copeland A."/>
            <person name="Lapidus A."/>
            <person name="Cheng J.-F."/>
            <person name="Goodwin L."/>
            <person name="Pitluck S."/>
            <person name="Chertkov O."/>
            <person name="Detter J.C."/>
            <person name="Han C."/>
            <person name="Tapia R."/>
            <person name="Land M."/>
            <person name="Hauser L."/>
            <person name="Kyrpides N."/>
            <person name="Ivanova N."/>
            <person name="Mikhailova N."/>
            <person name="Pagani I."/>
            <person name="Cadillo-Quiroz H."/>
            <person name="Imachi H."/>
            <person name="Zinder S."/>
            <person name="Liu W."/>
            <person name="Woyke T."/>
        </authorList>
    </citation>
    <scope>NUCLEOTIDE SEQUENCE [LARGE SCALE GENOMIC DNA]</scope>
    <source>
        <strain evidence="2">AL-21</strain>
    </source>
</reference>
<dbReference type="EMBL" id="CP002551">
    <property type="protein sequence ID" value="ADZ09167.1"/>
    <property type="molecule type" value="Genomic_DNA"/>
</dbReference>
<evidence type="ECO:0000313" key="1">
    <source>
        <dbReference type="EMBL" id="ADZ09167.1"/>
    </source>
</evidence>
<dbReference type="KEGG" id="mel:Metbo_0918"/>
<gene>
    <name evidence="1" type="ordered locus">Metbo_0918</name>
</gene>
<dbReference type="eggNOG" id="arCOG07416">
    <property type="taxonomic scope" value="Archaea"/>
</dbReference>
<protein>
    <submittedName>
        <fullName evidence="1">Uncharacterized protein</fullName>
    </submittedName>
</protein>
<dbReference type="AlphaFoldDB" id="F0TC16"/>
<dbReference type="GO" id="GO:0015031">
    <property type="term" value="P:protein transport"/>
    <property type="evidence" value="ECO:0007669"/>
    <property type="project" value="InterPro"/>
</dbReference>
<keyword evidence="2" id="KW-1185">Reference proteome</keyword>
<dbReference type="STRING" id="877455.Metbo_0918"/>
<proteinExistence type="predicted"/>
<reference evidence="1 2" key="2">
    <citation type="journal article" date="2014" name="Int. J. Syst. Evol. Microbiol.">
        <title>Methanobacterium paludis sp. nov. and a novel strain of Methanobacterium lacus isolated from northern peatlands.</title>
        <authorList>
            <person name="Cadillo-Quiroz H."/>
            <person name="Brauer S.L."/>
            <person name="Goodson N."/>
            <person name="Yavitt J.B."/>
            <person name="Zinder S.H."/>
        </authorList>
    </citation>
    <scope>NUCLEOTIDE SEQUENCE [LARGE SCALE GENOMIC DNA]</scope>
    <source>
        <strain evidence="1 2">AL-21</strain>
    </source>
</reference>